<dbReference type="PATRIC" id="fig|1415168.3.peg.1708"/>
<organism evidence="2 3">
    <name type="scientific">Lactococcus cremoris subsp. cremoris GE214</name>
    <dbReference type="NCBI Taxonomy" id="1415168"/>
    <lineage>
        <taxon>Bacteria</taxon>
        <taxon>Bacillati</taxon>
        <taxon>Bacillota</taxon>
        <taxon>Bacilli</taxon>
        <taxon>Lactobacillales</taxon>
        <taxon>Streptococcaceae</taxon>
        <taxon>Lactococcus</taxon>
        <taxon>Lactococcus cremoris subsp. cremoris</taxon>
    </lineage>
</organism>
<evidence type="ECO:0000313" key="2">
    <source>
        <dbReference type="EMBL" id="KEY62220.1"/>
    </source>
</evidence>
<feature type="transmembrane region" description="Helical" evidence="1">
    <location>
        <begin position="50"/>
        <end position="68"/>
    </location>
</feature>
<keyword evidence="1" id="KW-0812">Transmembrane</keyword>
<dbReference type="EMBL" id="AZSI01000050">
    <property type="protein sequence ID" value="KEY62220.1"/>
    <property type="molecule type" value="Genomic_DNA"/>
</dbReference>
<reference evidence="2 3" key="1">
    <citation type="submission" date="2014-06" db="EMBL/GenBank/DDBJ databases">
        <title>Draft genome sequence of the putrescine producing strain Lactococcus lactis subsp cremoris GE214.</title>
        <authorList>
            <person name="Ladero V."/>
            <person name="Linares D.M."/>
            <person name="del Rio B."/>
            <person name="Mayo B."/>
            <person name="Martin M.C."/>
            <person name="Fernandez M."/>
            <person name="Alvarez M.A."/>
        </authorList>
    </citation>
    <scope>NUCLEOTIDE SEQUENCE [LARGE SCALE GENOMIC DNA]</scope>
    <source>
        <strain evidence="2 3">GE214</strain>
    </source>
</reference>
<sequence length="100" mass="11673">MNKADWIPYKVTGKLSKIINRNINAVLITEDNALELKKEFPFIELFSEQTLLTGFMSFMSLPAYLVLINPKQPLDKRYYMFKSQYDFEHNTTELEGSGDE</sequence>
<keyword evidence="1" id="KW-0472">Membrane</keyword>
<protein>
    <submittedName>
        <fullName evidence="2">Putative phage related protein</fullName>
    </submittedName>
</protein>
<dbReference type="AlphaFoldDB" id="A0A084AA91"/>
<dbReference type="Proteomes" id="UP000028401">
    <property type="component" value="Unassembled WGS sequence"/>
</dbReference>
<evidence type="ECO:0000256" key="1">
    <source>
        <dbReference type="SAM" id="Phobius"/>
    </source>
</evidence>
<gene>
    <name evidence="2" type="ORF">U725_01636</name>
</gene>
<dbReference type="RefSeq" id="WP_051804562.1">
    <property type="nucleotide sequence ID" value="NZ_AZSI01000050.1"/>
</dbReference>
<proteinExistence type="predicted"/>
<comment type="caution">
    <text evidence="2">The sequence shown here is derived from an EMBL/GenBank/DDBJ whole genome shotgun (WGS) entry which is preliminary data.</text>
</comment>
<evidence type="ECO:0000313" key="3">
    <source>
        <dbReference type="Proteomes" id="UP000028401"/>
    </source>
</evidence>
<keyword evidence="1" id="KW-1133">Transmembrane helix</keyword>
<accession>A0A084AA91</accession>
<name>A0A084AA91_LACLC</name>